<proteinExistence type="predicted"/>
<dbReference type="EMBL" id="DSIN01000029">
    <property type="protein sequence ID" value="HEF27457.1"/>
    <property type="molecule type" value="Genomic_DNA"/>
</dbReference>
<sequence length="147" mass="16494">MSLKQVVNSGDYFIIPMSDGRQAICQAVWIGKNSSGQTFKRVFAFCVLSVGNGKNIPEEVSYLSFQEYDGPFKVIFTAVDKLFSGEWPVIGSGPIVDQKMVNLEFHMAGDLYVCGEFLKVLPGEKYKDYLEMAVAGYVLVDRYLKQH</sequence>
<gene>
    <name evidence="1" type="ORF">ENP23_17015</name>
</gene>
<reference evidence="1" key="1">
    <citation type="journal article" date="2020" name="mSystems">
        <title>Genome- and Community-Level Interaction Insights into Carbon Utilization and Element Cycling Functions of Hydrothermarchaeota in Hydrothermal Sediment.</title>
        <authorList>
            <person name="Zhou Z."/>
            <person name="Liu Y."/>
            <person name="Xu W."/>
            <person name="Pan J."/>
            <person name="Luo Z.H."/>
            <person name="Li M."/>
        </authorList>
    </citation>
    <scope>NUCLEOTIDE SEQUENCE [LARGE SCALE GENOMIC DNA]</scope>
    <source>
        <strain evidence="1">SpSt-200</strain>
    </source>
</reference>
<name>A0A7C2BG30_9PSED</name>
<organism evidence="1">
    <name type="scientific">Pseudomonas graminis</name>
    <dbReference type="NCBI Taxonomy" id="158627"/>
    <lineage>
        <taxon>Bacteria</taxon>
        <taxon>Pseudomonadati</taxon>
        <taxon>Pseudomonadota</taxon>
        <taxon>Gammaproteobacteria</taxon>
        <taxon>Pseudomonadales</taxon>
        <taxon>Pseudomonadaceae</taxon>
        <taxon>Pseudomonas</taxon>
    </lineage>
</organism>
<evidence type="ECO:0000313" key="1">
    <source>
        <dbReference type="EMBL" id="HEF27457.1"/>
    </source>
</evidence>
<protein>
    <recommendedName>
        <fullName evidence="2">Immunity protein 26 of polymorphic toxin system</fullName>
    </recommendedName>
</protein>
<accession>A0A7C2BG30</accession>
<evidence type="ECO:0008006" key="2">
    <source>
        <dbReference type="Google" id="ProtNLM"/>
    </source>
</evidence>
<comment type="caution">
    <text evidence="1">The sequence shown here is derived from an EMBL/GenBank/DDBJ whole genome shotgun (WGS) entry which is preliminary data.</text>
</comment>
<dbReference type="AlphaFoldDB" id="A0A7C2BG30"/>